<comment type="caution">
    <text evidence="1">The sequence shown here is derived from an EMBL/GenBank/DDBJ whole genome shotgun (WGS) entry which is preliminary data.</text>
</comment>
<gene>
    <name evidence="1" type="ORF">LCGC14_2874550</name>
</gene>
<feature type="non-terminal residue" evidence="1">
    <location>
        <position position="1"/>
    </location>
</feature>
<evidence type="ECO:0000313" key="1">
    <source>
        <dbReference type="EMBL" id="KKK75357.1"/>
    </source>
</evidence>
<dbReference type="EMBL" id="LAZR01055906">
    <property type="protein sequence ID" value="KKK75357.1"/>
    <property type="molecule type" value="Genomic_DNA"/>
</dbReference>
<dbReference type="AlphaFoldDB" id="A0A0F8Y1Y8"/>
<reference evidence="1" key="1">
    <citation type="journal article" date="2015" name="Nature">
        <title>Complex archaea that bridge the gap between prokaryotes and eukaryotes.</title>
        <authorList>
            <person name="Spang A."/>
            <person name="Saw J.H."/>
            <person name="Jorgensen S.L."/>
            <person name="Zaremba-Niedzwiedzka K."/>
            <person name="Martijn J."/>
            <person name="Lind A.E."/>
            <person name="van Eijk R."/>
            <person name="Schleper C."/>
            <person name="Guy L."/>
            <person name="Ettema T.J."/>
        </authorList>
    </citation>
    <scope>NUCLEOTIDE SEQUENCE</scope>
</reference>
<organism evidence="1">
    <name type="scientific">marine sediment metagenome</name>
    <dbReference type="NCBI Taxonomy" id="412755"/>
    <lineage>
        <taxon>unclassified sequences</taxon>
        <taxon>metagenomes</taxon>
        <taxon>ecological metagenomes</taxon>
    </lineage>
</organism>
<proteinExistence type="predicted"/>
<name>A0A0F8Y1Y8_9ZZZZ</name>
<accession>A0A0F8Y1Y8</accession>
<sequence length="68" mass="7536">VVASWPHNTGQDVWWVGFDCGHLHDFVPATPRPGDVYRDEHYVRNELEGLAHQAAAAMQVEVLGGTPQ</sequence>
<protein>
    <submittedName>
        <fullName evidence="1">Uncharacterized protein</fullName>
    </submittedName>
</protein>